<reference evidence="1 4" key="1">
    <citation type="submission" date="2023-02" db="EMBL/GenBank/DDBJ databases">
        <title>Pathogen: clinical or host-associated sample.</title>
        <authorList>
            <person name="Hergert J."/>
            <person name="Casey R."/>
            <person name="Wagner J."/>
            <person name="Young E.L."/>
            <person name="Oakeson K.F."/>
        </authorList>
    </citation>
    <scope>NUCLEOTIDE SEQUENCE</scope>
    <source>
        <strain evidence="2 4">2022CK-00829</strain>
        <strain evidence="1">2022CK-00830</strain>
    </source>
</reference>
<dbReference type="EMBL" id="CP118108">
    <property type="protein sequence ID" value="WDI04418.1"/>
    <property type="molecule type" value="Genomic_DNA"/>
</dbReference>
<evidence type="ECO:0000313" key="1">
    <source>
        <dbReference type="EMBL" id="WDH84736.1"/>
    </source>
</evidence>
<evidence type="ECO:0000313" key="4">
    <source>
        <dbReference type="Proteomes" id="UP001221519"/>
    </source>
</evidence>
<name>A0AAX3N5W0_9BACL</name>
<dbReference type="AlphaFoldDB" id="A0AAX3N5W0"/>
<protein>
    <submittedName>
        <fullName evidence="1">Uncharacterized protein</fullName>
    </submittedName>
</protein>
<evidence type="ECO:0000313" key="2">
    <source>
        <dbReference type="EMBL" id="WDI04418.1"/>
    </source>
</evidence>
<dbReference type="EMBL" id="CP118101">
    <property type="protein sequence ID" value="WDH84736.1"/>
    <property type="molecule type" value="Genomic_DNA"/>
</dbReference>
<sequence length="258" mass="28899">MQSMKWNELTHPRNERQTTINEEMEKFGFKERSCSLTISKQAGYEAEAQLLVAALNLFDHLGIPVQLEWNTEWLRRAGISAEEAEMTFEKTGIAHLLLTDSEIEVQSRDEEIVIYTIFNDQGESLLARSVYVSKASDSAVKLNIDLQAIEKLRVEQVVTNCTKQAELISLLAAPESSTAASRAAAELEGAGITVRTIYSNEILNELTPRYAIRIESDPLNEAETETGLMPITLIDHVQRTETKLVLDQGIHVLTQLLL</sequence>
<dbReference type="Proteomes" id="UP001220962">
    <property type="component" value="Chromosome"/>
</dbReference>
<accession>A0AAX3N5W0</accession>
<dbReference type="RefSeq" id="WP_047914014.1">
    <property type="nucleotide sequence ID" value="NZ_CP118101.1"/>
</dbReference>
<gene>
    <name evidence="1" type="ORF">PUW23_11200</name>
    <name evidence="2" type="ORF">PUW25_10885</name>
</gene>
<keyword evidence="4" id="KW-1185">Reference proteome</keyword>
<proteinExistence type="predicted"/>
<evidence type="ECO:0000313" key="3">
    <source>
        <dbReference type="Proteomes" id="UP001220962"/>
    </source>
</evidence>
<dbReference type="Proteomes" id="UP001221519">
    <property type="component" value="Chromosome"/>
</dbReference>
<organism evidence="1 3">
    <name type="scientific">Paenibacillus urinalis</name>
    <dbReference type="NCBI Taxonomy" id="521520"/>
    <lineage>
        <taxon>Bacteria</taxon>
        <taxon>Bacillati</taxon>
        <taxon>Bacillota</taxon>
        <taxon>Bacilli</taxon>
        <taxon>Bacillales</taxon>
        <taxon>Paenibacillaceae</taxon>
        <taxon>Paenibacillus</taxon>
    </lineage>
</organism>